<protein>
    <recommendedName>
        <fullName evidence="6">Poly A polymerase head domain-containing protein</fullName>
    </recommendedName>
</protein>
<keyword evidence="2 4" id="KW-0808">Transferase</keyword>
<dbReference type="AlphaFoldDB" id="A0A6H0XWC1"/>
<evidence type="ECO:0000256" key="1">
    <source>
        <dbReference type="ARBA" id="ARBA00007265"/>
    </source>
</evidence>
<evidence type="ECO:0000259" key="6">
    <source>
        <dbReference type="Pfam" id="PF01743"/>
    </source>
</evidence>
<proteinExistence type="inferred from homology"/>
<evidence type="ECO:0000256" key="3">
    <source>
        <dbReference type="ARBA" id="ARBA00022884"/>
    </source>
</evidence>
<comment type="similarity">
    <text evidence="1 4">Belongs to the tRNA nucleotidyltransferase/poly(A) polymerase family.</text>
</comment>
<dbReference type="PANTHER" id="PTHR13734:SF5">
    <property type="entry name" value="CCA TRNA NUCLEOTIDYLTRANSFERASE, MITOCHONDRIAL"/>
    <property type="match status" value="1"/>
</dbReference>
<dbReference type="OrthoDB" id="445712at2759"/>
<dbReference type="FunFam" id="3.30.460.10:FF:000019">
    <property type="entry name" value="tRNA nucleotidyltransferase cca2"/>
    <property type="match status" value="1"/>
</dbReference>
<name>A0A6H0XWC1_9PEZI</name>
<keyword evidence="3 4" id="KW-0694">RNA-binding</keyword>
<evidence type="ECO:0000256" key="2">
    <source>
        <dbReference type="ARBA" id="ARBA00022679"/>
    </source>
</evidence>
<evidence type="ECO:0000256" key="5">
    <source>
        <dbReference type="SAM" id="MobiDB-lite"/>
    </source>
</evidence>
<dbReference type="Gene3D" id="3.30.460.10">
    <property type="entry name" value="Beta Polymerase, domain 2"/>
    <property type="match status" value="1"/>
</dbReference>
<dbReference type="InterPro" id="IPR043519">
    <property type="entry name" value="NT_sf"/>
</dbReference>
<evidence type="ECO:0000256" key="4">
    <source>
        <dbReference type="RuleBase" id="RU003953"/>
    </source>
</evidence>
<dbReference type="GO" id="GO:0005739">
    <property type="term" value="C:mitochondrion"/>
    <property type="evidence" value="ECO:0007669"/>
    <property type="project" value="UniProtKB-ARBA"/>
</dbReference>
<feature type="domain" description="Poly A polymerase head" evidence="6">
    <location>
        <begin position="81"/>
        <end position="245"/>
    </location>
</feature>
<dbReference type="GO" id="GO:0003723">
    <property type="term" value="F:RNA binding"/>
    <property type="evidence" value="ECO:0007669"/>
    <property type="project" value="UniProtKB-KW"/>
</dbReference>
<dbReference type="GO" id="GO:0052929">
    <property type="term" value="F:ATP:3'-cytidine-cytidine-tRNA adenylyltransferase activity"/>
    <property type="evidence" value="ECO:0007669"/>
    <property type="project" value="TreeGrafter"/>
</dbReference>
<dbReference type="PANTHER" id="PTHR13734">
    <property type="entry name" value="TRNA-NUCLEOTIDYLTRANSFERASE"/>
    <property type="match status" value="1"/>
</dbReference>
<dbReference type="EMBL" id="CP051141">
    <property type="protein sequence ID" value="QIW98960.1"/>
    <property type="molecule type" value="Genomic_DNA"/>
</dbReference>
<dbReference type="GO" id="GO:0001680">
    <property type="term" value="P:tRNA 3'-terminal CCA addition"/>
    <property type="evidence" value="ECO:0007669"/>
    <property type="project" value="TreeGrafter"/>
</dbReference>
<accession>A0A6H0XWC1</accession>
<dbReference type="Proteomes" id="UP000503462">
    <property type="component" value="Chromosome 3"/>
</dbReference>
<evidence type="ECO:0000313" key="8">
    <source>
        <dbReference type="Proteomes" id="UP000503462"/>
    </source>
</evidence>
<dbReference type="SUPFAM" id="SSF81301">
    <property type="entry name" value="Nucleotidyltransferase"/>
    <property type="match status" value="1"/>
</dbReference>
<keyword evidence="8" id="KW-1185">Reference proteome</keyword>
<reference evidence="7 8" key="1">
    <citation type="journal article" date="2016" name="Sci. Rep.">
        <title>Peltaster fructicola genome reveals evolution from an invasive phytopathogen to an ectophytic parasite.</title>
        <authorList>
            <person name="Xu C."/>
            <person name="Chen H."/>
            <person name="Gleason M.L."/>
            <person name="Xu J.R."/>
            <person name="Liu H."/>
            <person name="Zhang R."/>
            <person name="Sun G."/>
        </authorList>
    </citation>
    <scope>NUCLEOTIDE SEQUENCE [LARGE SCALE GENOMIC DNA]</scope>
    <source>
        <strain evidence="7 8">LNHT1506</strain>
    </source>
</reference>
<feature type="compositionally biased region" description="Basic and acidic residues" evidence="5">
    <location>
        <begin position="567"/>
        <end position="579"/>
    </location>
</feature>
<organism evidence="7 8">
    <name type="scientific">Peltaster fructicola</name>
    <dbReference type="NCBI Taxonomy" id="286661"/>
    <lineage>
        <taxon>Eukaryota</taxon>
        <taxon>Fungi</taxon>
        <taxon>Dikarya</taxon>
        <taxon>Ascomycota</taxon>
        <taxon>Pezizomycotina</taxon>
        <taxon>Dothideomycetes</taxon>
        <taxon>Dothideomycetes incertae sedis</taxon>
        <taxon>Peltaster</taxon>
    </lineage>
</organism>
<dbReference type="Pfam" id="PF01743">
    <property type="entry name" value="PolyA_pol"/>
    <property type="match status" value="1"/>
</dbReference>
<dbReference type="GO" id="GO:0052927">
    <property type="term" value="F:CC tRNA cytidylyltransferase activity"/>
    <property type="evidence" value="ECO:0007669"/>
    <property type="project" value="TreeGrafter"/>
</dbReference>
<dbReference type="SUPFAM" id="SSF81891">
    <property type="entry name" value="Poly A polymerase C-terminal region-like"/>
    <property type="match status" value="1"/>
</dbReference>
<dbReference type="CDD" id="cd05398">
    <property type="entry name" value="NT_ClassII-CCAase"/>
    <property type="match status" value="1"/>
</dbReference>
<dbReference type="InterPro" id="IPR002646">
    <property type="entry name" value="PolA_pol_head_dom"/>
</dbReference>
<dbReference type="Gene3D" id="1.10.3090.10">
    <property type="entry name" value="cca-adding enzyme, domain 2"/>
    <property type="match status" value="1"/>
</dbReference>
<gene>
    <name evidence="7" type="ORF">AMS68_004478</name>
</gene>
<feature type="region of interest" description="Disordered" evidence="5">
    <location>
        <begin position="560"/>
        <end position="579"/>
    </location>
</feature>
<evidence type="ECO:0000313" key="7">
    <source>
        <dbReference type="EMBL" id="QIW98960.1"/>
    </source>
</evidence>
<sequence>MSPSRQLFTTLERAKKRKLSSSTVASQRKAFKMGLIQEVDTEPPSTTSIELNETESTIRDLFLDVAKYIEASSPSQDPIVLRFTGGWVRDKLLGVPSHDIDVAINNLTGLKFGQKLLEYLKIPGNPEKYGLEGVATTEKQDQSAAKADKSKMVRGLHKIAANPEKSKHLETVFTSVLGIDIDLVNLRKETYDEESRNPQMEFGTPEEDAQRRDATVNAMFYNLNTQQLEDLTGRGRTDMRDKLLRTPLEPYQTFMDDPLRVLRLIRFASRLGWPIESSALEAMQQSEIKSMLQKKISRERVGLELEKALRGPDPHEALRLILSLDLYTTIFCDPTTDTPAEFSPSLQRAEHTIDTLEAIFDEDVSLHTLMVRDSEERYLAWQLAALVPYRDAPLPGPLQPGRKALPPIASQVAREGIKATSKTCELVTTSIRNLGDIRSVVDRFYEQSRKIADRRTAPTVTTRDYLGMEIRRWGSTWRSQLLFALLADISDNPEQTEAYKRKYTNFLEHLRDLDILDAYQLKPLLDGKQLAKALNTAPGPWMKDALDVVMAWQLRNPGKTNTEEAIEEVKKQDQARQRD</sequence>